<reference evidence="9" key="2">
    <citation type="submission" date="2023-05" db="EMBL/GenBank/DDBJ databases">
        <authorList>
            <consortium name="Lawrence Berkeley National Laboratory"/>
            <person name="Steindorff A."/>
            <person name="Hensen N."/>
            <person name="Bonometti L."/>
            <person name="Westerberg I."/>
            <person name="Brannstrom I.O."/>
            <person name="Guillou S."/>
            <person name="Cros-Aarteil S."/>
            <person name="Calhoun S."/>
            <person name="Haridas S."/>
            <person name="Kuo A."/>
            <person name="Mondo S."/>
            <person name="Pangilinan J."/>
            <person name="Riley R."/>
            <person name="Labutti K."/>
            <person name="Andreopoulos B."/>
            <person name="Lipzen A."/>
            <person name="Chen C."/>
            <person name="Yanf M."/>
            <person name="Daum C."/>
            <person name="Ng V."/>
            <person name="Clum A."/>
            <person name="Ohm R."/>
            <person name="Martin F."/>
            <person name="Silar P."/>
            <person name="Natvig D."/>
            <person name="Lalanne C."/>
            <person name="Gautier V."/>
            <person name="Ament-Velasquez S.L."/>
            <person name="Kruys A."/>
            <person name="Hutchinson M.I."/>
            <person name="Powell A.J."/>
            <person name="Barry K."/>
            <person name="Miller A.N."/>
            <person name="Grigoriev I.V."/>
            <person name="Debuchy R."/>
            <person name="Gladieux P."/>
            <person name="Thoren M.H."/>
            <person name="Johannesson H."/>
        </authorList>
    </citation>
    <scope>NUCLEOTIDE SEQUENCE</scope>
    <source>
        <strain evidence="9">PSN293</strain>
    </source>
</reference>
<feature type="transmembrane region" description="Helical" evidence="7">
    <location>
        <begin position="72"/>
        <end position="91"/>
    </location>
</feature>
<evidence type="ECO:0000256" key="4">
    <source>
        <dbReference type="ARBA" id="ARBA00023136"/>
    </source>
</evidence>
<protein>
    <recommendedName>
        <fullName evidence="8">Rhodopsin domain-containing protein</fullName>
    </recommendedName>
</protein>
<reference evidence="9" key="1">
    <citation type="journal article" date="2023" name="Mol. Phylogenet. Evol.">
        <title>Genome-scale phylogeny and comparative genomics of the fungal order Sordariales.</title>
        <authorList>
            <person name="Hensen N."/>
            <person name="Bonometti L."/>
            <person name="Westerberg I."/>
            <person name="Brannstrom I.O."/>
            <person name="Guillou S."/>
            <person name="Cros-Aarteil S."/>
            <person name="Calhoun S."/>
            <person name="Haridas S."/>
            <person name="Kuo A."/>
            <person name="Mondo S."/>
            <person name="Pangilinan J."/>
            <person name="Riley R."/>
            <person name="LaButti K."/>
            <person name="Andreopoulos B."/>
            <person name="Lipzen A."/>
            <person name="Chen C."/>
            <person name="Yan M."/>
            <person name="Daum C."/>
            <person name="Ng V."/>
            <person name="Clum A."/>
            <person name="Steindorff A."/>
            <person name="Ohm R.A."/>
            <person name="Martin F."/>
            <person name="Silar P."/>
            <person name="Natvig D.O."/>
            <person name="Lalanne C."/>
            <person name="Gautier V."/>
            <person name="Ament-Velasquez S.L."/>
            <person name="Kruys A."/>
            <person name="Hutchinson M.I."/>
            <person name="Powell A.J."/>
            <person name="Barry K."/>
            <person name="Miller A.N."/>
            <person name="Grigoriev I.V."/>
            <person name="Debuchy R."/>
            <person name="Gladieux P."/>
            <person name="Hiltunen Thoren M."/>
            <person name="Johannesson H."/>
        </authorList>
    </citation>
    <scope>NUCLEOTIDE SEQUENCE</scope>
    <source>
        <strain evidence="9">PSN293</strain>
    </source>
</reference>
<feature type="transmembrane region" description="Helical" evidence="7">
    <location>
        <begin position="159"/>
        <end position="178"/>
    </location>
</feature>
<comment type="subcellular location">
    <subcellularLocation>
        <location evidence="1">Membrane</location>
        <topology evidence="1">Multi-pass membrane protein</topology>
    </subcellularLocation>
</comment>
<feature type="transmembrane region" description="Helical" evidence="7">
    <location>
        <begin position="12"/>
        <end position="31"/>
    </location>
</feature>
<evidence type="ECO:0000313" key="9">
    <source>
        <dbReference type="EMBL" id="KAK4208301.1"/>
    </source>
</evidence>
<dbReference type="Proteomes" id="UP001301769">
    <property type="component" value="Unassembled WGS sequence"/>
</dbReference>
<evidence type="ECO:0000256" key="1">
    <source>
        <dbReference type="ARBA" id="ARBA00004141"/>
    </source>
</evidence>
<dbReference type="GO" id="GO:0016020">
    <property type="term" value="C:membrane"/>
    <property type="evidence" value="ECO:0007669"/>
    <property type="project" value="UniProtKB-SubCell"/>
</dbReference>
<keyword evidence="10" id="KW-1185">Reference proteome</keyword>
<dbReference type="AlphaFoldDB" id="A0AAN6XXB2"/>
<evidence type="ECO:0000256" key="3">
    <source>
        <dbReference type="ARBA" id="ARBA00022989"/>
    </source>
</evidence>
<keyword evidence="3 7" id="KW-1133">Transmembrane helix</keyword>
<feature type="region of interest" description="Disordered" evidence="6">
    <location>
        <begin position="248"/>
        <end position="278"/>
    </location>
</feature>
<feature type="transmembrane region" description="Helical" evidence="7">
    <location>
        <begin position="225"/>
        <end position="247"/>
    </location>
</feature>
<dbReference type="InterPro" id="IPR052337">
    <property type="entry name" value="SAT4-like"/>
</dbReference>
<keyword evidence="2 7" id="KW-0812">Transmembrane</keyword>
<dbReference type="EMBL" id="MU858250">
    <property type="protein sequence ID" value="KAK4208301.1"/>
    <property type="molecule type" value="Genomic_DNA"/>
</dbReference>
<feature type="transmembrane region" description="Helical" evidence="7">
    <location>
        <begin position="190"/>
        <end position="213"/>
    </location>
</feature>
<evidence type="ECO:0000256" key="6">
    <source>
        <dbReference type="SAM" id="MobiDB-lite"/>
    </source>
</evidence>
<gene>
    <name evidence="9" type="ORF">QBC37DRAFT_379248</name>
</gene>
<evidence type="ECO:0000313" key="10">
    <source>
        <dbReference type="Proteomes" id="UP001301769"/>
    </source>
</evidence>
<name>A0AAN6XXB2_9PEZI</name>
<comment type="caution">
    <text evidence="9">The sequence shown here is derived from an EMBL/GenBank/DDBJ whole genome shotgun (WGS) entry which is preliminary data.</text>
</comment>
<sequence>MVHQGTNWKLNIPTGTVCIFFATLFVFGRLITRLTMRADRLGYDDWTLLIAWICYVDEDTWWYSERRAGFCYFFPFVAYGLIKLSVAMFLIRLTSVRWHKILLWFMGITFALYSLTVGIIFAYCGWVNPSPLPTNRWSPEGHQIYGYCPSDAPQTVSDLWIWAIIIDFFLAVFPWFMLWKINMKRSKKLVICISLNLGVIAGALAIEHVIVFYEFTGAEDQAWAYFWGLLELAISFICEMDGGGITVGRKRRHPEHHDGPANAAGAPEDRHMHKRRSGEIYGPPIDSLLAPTVATHAEHAGNDTTVPRTGIVGTRRGTVDEKPVTTTTTNTTSSGTGSGGIIDSMTSGSGYSSLDPPKEGTNFSEKAV</sequence>
<dbReference type="PANTHER" id="PTHR33048">
    <property type="entry name" value="PTH11-LIKE INTEGRAL MEMBRANE PROTEIN (AFU_ORTHOLOGUE AFUA_5G11245)"/>
    <property type="match status" value="1"/>
</dbReference>
<feature type="domain" description="Rhodopsin" evidence="8">
    <location>
        <begin position="29"/>
        <end position="238"/>
    </location>
</feature>
<feature type="region of interest" description="Disordered" evidence="6">
    <location>
        <begin position="298"/>
        <end position="368"/>
    </location>
</feature>
<dbReference type="InterPro" id="IPR049326">
    <property type="entry name" value="Rhodopsin_dom_fungi"/>
</dbReference>
<proteinExistence type="inferred from homology"/>
<evidence type="ECO:0000256" key="5">
    <source>
        <dbReference type="ARBA" id="ARBA00038359"/>
    </source>
</evidence>
<feature type="transmembrane region" description="Helical" evidence="7">
    <location>
        <begin position="103"/>
        <end position="123"/>
    </location>
</feature>
<organism evidence="9 10">
    <name type="scientific">Rhypophila decipiens</name>
    <dbReference type="NCBI Taxonomy" id="261697"/>
    <lineage>
        <taxon>Eukaryota</taxon>
        <taxon>Fungi</taxon>
        <taxon>Dikarya</taxon>
        <taxon>Ascomycota</taxon>
        <taxon>Pezizomycotina</taxon>
        <taxon>Sordariomycetes</taxon>
        <taxon>Sordariomycetidae</taxon>
        <taxon>Sordariales</taxon>
        <taxon>Naviculisporaceae</taxon>
        <taxon>Rhypophila</taxon>
    </lineage>
</organism>
<evidence type="ECO:0000256" key="7">
    <source>
        <dbReference type="SAM" id="Phobius"/>
    </source>
</evidence>
<keyword evidence="4 7" id="KW-0472">Membrane</keyword>
<feature type="compositionally biased region" description="Low complexity" evidence="6">
    <location>
        <begin position="325"/>
        <end position="350"/>
    </location>
</feature>
<accession>A0AAN6XXB2</accession>
<comment type="similarity">
    <text evidence="5">Belongs to the SAT4 family.</text>
</comment>
<dbReference type="Pfam" id="PF20684">
    <property type="entry name" value="Fung_rhodopsin"/>
    <property type="match status" value="1"/>
</dbReference>
<dbReference type="PANTHER" id="PTHR33048:SF47">
    <property type="entry name" value="INTEGRAL MEMBRANE PROTEIN-RELATED"/>
    <property type="match status" value="1"/>
</dbReference>
<evidence type="ECO:0000256" key="2">
    <source>
        <dbReference type="ARBA" id="ARBA00022692"/>
    </source>
</evidence>
<evidence type="ECO:0000259" key="8">
    <source>
        <dbReference type="Pfam" id="PF20684"/>
    </source>
</evidence>